<dbReference type="SUPFAM" id="SSF53474">
    <property type="entry name" value="alpha/beta-Hydrolases"/>
    <property type="match status" value="1"/>
</dbReference>
<dbReference type="InterPro" id="IPR050583">
    <property type="entry name" value="Mycobacterial_A85_antigen"/>
</dbReference>
<dbReference type="Proteomes" id="UP000325466">
    <property type="component" value="Unassembled WGS sequence"/>
</dbReference>
<gene>
    <name evidence="2" type="ORF">RAJCM14343_5963</name>
</gene>
<reference evidence="2 3" key="1">
    <citation type="journal article" date="2018" name="Biodegradation">
        <title>1,4-Dioxane degradation characteristics of Rhodococcus aetherivorans JCM 14343.</title>
        <authorList>
            <person name="Inoue D."/>
            <person name="Tsunoda T."/>
            <person name="Yamamoto N."/>
            <person name="Ike M."/>
            <person name="Sei K."/>
        </authorList>
    </citation>
    <scope>NUCLEOTIDE SEQUENCE [LARGE SCALE GENOMIC DNA]</scope>
    <source>
        <strain evidence="2 3">JCM 14343</strain>
    </source>
</reference>
<dbReference type="InterPro" id="IPR029058">
    <property type="entry name" value="AB_hydrolase_fold"/>
</dbReference>
<sequence>MFMRFVPRLSQRLRRRVLGVGAAALVLPVAAGVAGSTAALAAPAAAAPISHRAPAGGFEEVFVDSDMGPIKVQIQWAARGGDAALYLLDGLRARDDANAWSFETNARDQFANDNVTLVMPVGGQSSFYTDWYAPSNLNGQDVTYKWETFLTEKLPDYLATRGVSRSNNGILGLSMGGSAALTLAAYHRDQFKFASSLSGYLNLSAPGMREAIRVAMLDAGRFNVDSMWGPPWSPAWLRNDPFVFAPKLAGLSMYISAASGLPGQHDNPQGLVGVYNTANAMGLEALALAQTRAFQIKLATLGIQARFDFPARGTHSWKYWEEELWKARPQILEALNAY</sequence>
<dbReference type="InterPro" id="IPR000801">
    <property type="entry name" value="Esterase-like"/>
</dbReference>
<dbReference type="PANTHER" id="PTHR48098">
    <property type="entry name" value="ENTEROCHELIN ESTERASE-RELATED"/>
    <property type="match status" value="1"/>
</dbReference>
<keyword evidence="3" id="KW-1185">Reference proteome</keyword>
<keyword evidence="1" id="KW-0732">Signal</keyword>
<feature type="chain" id="PRO_5046575005" evidence="1">
    <location>
        <begin position="42"/>
        <end position="338"/>
    </location>
</feature>
<dbReference type="PANTHER" id="PTHR48098:SF1">
    <property type="entry name" value="DIACYLGLYCEROL ACYLTRANSFERASE_MYCOLYLTRANSFERASE AG85A"/>
    <property type="match status" value="1"/>
</dbReference>
<organism evidence="2 3">
    <name type="scientific">Rhodococcus aetherivorans</name>
    <dbReference type="NCBI Taxonomy" id="191292"/>
    <lineage>
        <taxon>Bacteria</taxon>
        <taxon>Bacillati</taxon>
        <taxon>Actinomycetota</taxon>
        <taxon>Actinomycetes</taxon>
        <taxon>Mycobacteriales</taxon>
        <taxon>Nocardiaceae</taxon>
        <taxon>Rhodococcus</taxon>
    </lineage>
</organism>
<dbReference type="EMBL" id="BLAH01000255">
    <property type="protein sequence ID" value="GES40668.1"/>
    <property type="molecule type" value="Genomic_DNA"/>
</dbReference>
<evidence type="ECO:0000256" key="1">
    <source>
        <dbReference type="SAM" id="SignalP"/>
    </source>
</evidence>
<feature type="signal peptide" evidence="1">
    <location>
        <begin position="1"/>
        <end position="41"/>
    </location>
</feature>
<accession>A0ABQ0YVN2</accession>
<protein>
    <submittedName>
        <fullName evidence="2">Esterase</fullName>
    </submittedName>
</protein>
<comment type="caution">
    <text evidence="2">The sequence shown here is derived from an EMBL/GenBank/DDBJ whole genome shotgun (WGS) entry which is preliminary data.</text>
</comment>
<evidence type="ECO:0000313" key="2">
    <source>
        <dbReference type="EMBL" id="GES40668.1"/>
    </source>
</evidence>
<evidence type="ECO:0000313" key="3">
    <source>
        <dbReference type="Proteomes" id="UP000325466"/>
    </source>
</evidence>
<proteinExistence type="predicted"/>
<dbReference type="Pfam" id="PF00756">
    <property type="entry name" value="Esterase"/>
    <property type="match status" value="1"/>
</dbReference>
<name>A0ABQ0YVN2_9NOCA</name>
<dbReference type="Gene3D" id="3.40.50.1820">
    <property type="entry name" value="alpha/beta hydrolase"/>
    <property type="match status" value="1"/>
</dbReference>